<gene>
    <name evidence="2" type="ordered locus">Sinac_4022</name>
</gene>
<dbReference type="EMBL" id="CP003364">
    <property type="protein sequence ID" value="AGA28245.1"/>
    <property type="molecule type" value="Genomic_DNA"/>
</dbReference>
<dbReference type="KEGG" id="saci:Sinac_4022"/>
<dbReference type="Pfam" id="PF07596">
    <property type="entry name" value="SBP_bac_10"/>
    <property type="match status" value="1"/>
</dbReference>
<dbReference type="InterPro" id="IPR027558">
    <property type="entry name" value="Pre_pil_HX9DG_C"/>
</dbReference>
<dbReference type="InterPro" id="IPR012902">
    <property type="entry name" value="N_methyl_site"/>
</dbReference>
<organism evidence="2 3">
    <name type="scientific">Singulisphaera acidiphila (strain ATCC BAA-1392 / DSM 18658 / VKM B-2454 / MOB10)</name>
    <dbReference type="NCBI Taxonomy" id="886293"/>
    <lineage>
        <taxon>Bacteria</taxon>
        <taxon>Pseudomonadati</taxon>
        <taxon>Planctomycetota</taxon>
        <taxon>Planctomycetia</taxon>
        <taxon>Isosphaerales</taxon>
        <taxon>Isosphaeraceae</taxon>
        <taxon>Singulisphaera</taxon>
    </lineage>
</organism>
<evidence type="ECO:0000313" key="3">
    <source>
        <dbReference type="Proteomes" id="UP000010798"/>
    </source>
</evidence>
<accession>L0DHB6</accession>
<protein>
    <submittedName>
        <fullName evidence="2">Prepilin-type N-terminal cleavage/methylation domain-containing protein</fullName>
    </submittedName>
</protein>
<reference evidence="2 3" key="1">
    <citation type="submission" date="2012-02" db="EMBL/GenBank/DDBJ databases">
        <title>Complete sequence of chromosome of Singulisphaera acidiphila DSM 18658.</title>
        <authorList>
            <consortium name="US DOE Joint Genome Institute (JGI-PGF)"/>
            <person name="Lucas S."/>
            <person name="Copeland A."/>
            <person name="Lapidus A."/>
            <person name="Glavina del Rio T."/>
            <person name="Dalin E."/>
            <person name="Tice H."/>
            <person name="Bruce D."/>
            <person name="Goodwin L."/>
            <person name="Pitluck S."/>
            <person name="Peters L."/>
            <person name="Ovchinnikova G."/>
            <person name="Chertkov O."/>
            <person name="Kyrpides N."/>
            <person name="Mavromatis K."/>
            <person name="Ivanova N."/>
            <person name="Brettin T."/>
            <person name="Detter J.C."/>
            <person name="Han C."/>
            <person name="Larimer F."/>
            <person name="Land M."/>
            <person name="Hauser L."/>
            <person name="Markowitz V."/>
            <person name="Cheng J.-F."/>
            <person name="Hugenholtz P."/>
            <person name="Woyke T."/>
            <person name="Wu D."/>
            <person name="Tindall B."/>
            <person name="Pomrenke H."/>
            <person name="Brambilla E."/>
            <person name="Klenk H.-P."/>
            <person name="Eisen J.A."/>
        </authorList>
    </citation>
    <scope>NUCLEOTIDE SEQUENCE [LARGE SCALE GENOMIC DNA]</scope>
    <source>
        <strain evidence="3">ATCC BAA-1392 / DSM 18658 / VKM B-2454 / MOB10</strain>
    </source>
</reference>
<dbReference type="AlphaFoldDB" id="L0DHB6"/>
<dbReference type="NCBIfam" id="TIGR02532">
    <property type="entry name" value="IV_pilin_GFxxxE"/>
    <property type="match status" value="1"/>
</dbReference>
<keyword evidence="3" id="KW-1185">Reference proteome</keyword>
<dbReference type="PANTHER" id="PTHR30093">
    <property type="entry name" value="GENERAL SECRETION PATHWAY PROTEIN G"/>
    <property type="match status" value="1"/>
</dbReference>
<dbReference type="NCBIfam" id="TIGR04294">
    <property type="entry name" value="pre_pil_HX9DG"/>
    <property type="match status" value="1"/>
</dbReference>
<feature type="domain" description="DUF1559" evidence="1">
    <location>
        <begin position="36"/>
        <end position="342"/>
    </location>
</feature>
<name>L0DHB6_SINAD</name>
<dbReference type="Proteomes" id="UP000010798">
    <property type="component" value="Chromosome"/>
</dbReference>
<sequence>MMARAPSSRFGFTLIELLVGIAIIAVLIALLLPAVQTAREVARRSQCINNLKQMGLAANTYQSANQSYPLRNATNTLGNSFGVIAPSSWGNFSGQAMMLPYLEQLAIFNACNFNLNPSPGFHPGGPMNTSALNARISTFLCPSDGLTISTGAGIRQNNYHGSMGTTTDPWYAGGVTGIFAHKISYDVSAVLDGTSNTIMWSEALVGSNNPRVYKRTAVGGTGTSHINNMLNPVVSSSESQVLSSNVLSGLAACNEVWARAARTATGTASNRGQFWGIGSPGFTFFNTVVTPNSKQYPWSACRTDTHPGSDYSSFINANSNHPGGVNVGFCDGSVKFIKDSISPPVYWALGTKAGGEVISSDSY</sequence>
<dbReference type="RefSeq" id="WP_015247375.1">
    <property type="nucleotide sequence ID" value="NC_019892.1"/>
</dbReference>
<dbReference type="Pfam" id="PF07963">
    <property type="entry name" value="N_methyl"/>
    <property type="match status" value="1"/>
</dbReference>
<dbReference type="HOGENOM" id="CLU_041661_0_0_0"/>
<dbReference type="Gene3D" id="3.30.700.10">
    <property type="entry name" value="Glycoprotein, Type 4 Pilin"/>
    <property type="match status" value="1"/>
</dbReference>
<evidence type="ECO:0000313" key="2">
    <source>
        <dbReference type="EMBL" id="AGA28245.1"/>
    </source>
</evidence>
<dbReference type="PANTHER" id="PTHR30093:SF2">
    <property type="entry name" value="TYPE II SECRETION SYSTEM PROTEIN H"/>
    <property type="match status" value="1"/>
</dbReference>
<dbReference type="SUPFAM" id="SSF54523">
    <property type="entry name" value="Pili subunits"/>
    <property type="match status" value="1"/>
</dbReference>
<dbReference type="InterPro" id="IPR045584">
    <property type="entry name" value="Pilin-like"/>
</dbReference>
<proteinExistence type="predicted"/>
<dbReference type="OrthoDB" id="241541at2"/>
<dbReference type="InterPro" id="IPR011453">
    <property type="entry name" value="DUF1559"/>
</dbReference>
<evidence type="ECO:0000259" key="1">
    <source>
        <dbReference type="Pfam" id="PF07596"/>
    </source>
</evidence>
<dbReference type="STRING" id="886293.Sinac_4022"/>
<dbReference type="eggNOG" id="COG2165">
    <property type="taxonomic scope" value="Bacteria"/>
</dbReference>